<proteinExistence type="predicted"/>
<dbReference type="Proteomes" id="UP000193570">
    <property type="component" value="Unassembled WGS sequence"/>
</dbReference>
<evidence type="ECO:0000313" key="2">
    <source>
        <dbReference type="EMBL" id="SLN43111.1"/>
    </source>
</evidence>
<dbReference type="EMBL" id="FWFK01000003">
    <property type="protein sequence ID" value="SLN43111.1"/>
    <property type="molecule type" value="Genomic_DNA"/>
</dbReference>
<name>A0A1X6Z7R9_9RHOB</name>
<organism evidence="2 3">
    <name type="scientific">Roseivivax jejudonensis</name>
    <dbReference type="NCBI Taxonomy" id="1529041"/>
    <lineage>
        <taxon>Bacteria</taxon>
        <taxon>Pseudomonadati</taxon>
        <taxon>Pseudomonadota</taxon>
        <taxon>Alphaproteobacteria</taxon>
        <taxon>Rhodobacterales</taxon>
        <taxon>Roseobacteraceae</taxon>
        <taxon>Roseivivax</taxon>
    </lineage>
</organism>
<dbReference type="OrthoDB" id="9933279at2"/>
<evidence type="ECO:0000256" key="1">
    <source>
        <dbReference type="SAM" id="MobiDB-lite"/>
    </source>
</evidence>
<gene>
    <name evidence="2" type="ORF">ROJ8625_02130</name>
</gene>
<dbReference type="AlphaFoldDB" id="A0A1X6Z7R9"/>
<dbReference type="RefSeq" id="WP_085791824.1">
    <property type="nucleotide sequence ID" value="NZ_FWFK01000003.1"/>
</dbReference>
<reference evidence="2 3" key="1">
    <citation type="submission" date="2017-03" db="EMBL/GenBank/DDBJ databases">
        <authorList>
            <person name="Afonso C.L."/>
            <person name="Miller P.J."/>
            <person name="Scott M.A."/>
            <person name="Spackman E."/>
            <person name="Goraichik I."/>
            <person name="Dimitrov K.M."/>
            <person name="Suarez D.L."/>
            <person name="Swayne D.E."/>
        </authorList>
    </citation>
    <scope>NUCLEOTIDE SEQUENCE [LARGE SCALE GENOMIC DNA]</scope>
    <source>
        <strain evidence="2 3">CECT 8625</strain>
    </source>
</reference>
<sequence length="75" mass="8402">MPHAAQKRNDLEARIDALGQALARTDPATRKAMLGRLERVLDESLRPRAVTPHAAEADDEAVEDETERRFDNLPI</sequence>
<feature type="region of interest" description="Disordered" evidence="1">
    <location>
        <begin position="49"/>
        <end position="75"/>
    </location>
</feature>
<feature type="compositionally biased region" description="Basic and acidic residues" evidence="1">
    <location>
        <begin position="66"/>
        <end position="75"/>
    </location>
</feature>
<accession>A0A1X6Z7R9</accession>
<evidence type="ECO:0000313" key="3">
    <source>
        <dbReference type="Proteomes" id="UP000193570"/>
    </source>
</evidence>
<protein>
    <submittedName>
        <fullName evidence="2">Uncharacterized protein</fullName>
    </submittedName>
</protein>
<keyword evidence="3" id="KW-1185">Reference proteome</keyword>